<dbReference type="RefSeq" id="WP_002610715.1">
    <property type="nucleotide sequence ID" value="NZ_BAAACC010000032.1"/>
</dbReference>
<reference evidence="2 3" key="1">
    <citation type="submission" date="2018-08" db="EMBL/GenBank/DDBJ databases">
        <title>A genome reference for cultivated species of the human gut microbiota.</title>
        <authorList>
            <person name="Zou Y."/>
            <person name="Xue W."/>
            <person name="Luo G."/>
        </authorList>
    </citation>
    <scope>NUCLEOTIDE SEQUENCE [LARGE SCALE GENOMIC DNA]</scope>
    <source>
        <strain evidence="2 3">OF01-2LB</strain>
    </source>
</reference>
<organism evidence="2 3">
    <name type="scientific">Clostridium innocuum</name>
    <dbReference type="NCBI Taxonomy" id="1522"/>
    <lineage>
        <taxon>Bacteria</taxon>
        <taxon>Bacillati</taxon>
        <taxon>Bacillota</taxon>
        <taxon>Clostridia</taxon>
        <taxon>Eubacteriales</taxon>
        <taxon>Clostridiaceae</taxon>
        <taxon>Clostridium</taxon>
    </lineage>
</organism>
<accession>A0A3E2VDI9</accession>
<dbReference type="EMBL" id="CP048838">
    <property type="protein sequence ID" value="QJA03259.1"/>
    <property type="molecule type" value="Genomic_DNA"/>
</dbReference>
<name>A0A3E2VDI9_CLOIN</name>
<protein>
    <submittedName>
        <fullName evidence="2">Uncharacterized protein</fullName>
    </submittedName>
</protein>
<dbReference type="OrthoDB" id="1647335at2"/>
<gene>
    <name evidence="2" type="ORF">DXA38_21980</name>
    <name evidence="1" type="ORF">G4D54_12770</name>
</gene>
<evidence type="ECO:0000313" key="4">
    <source>
        <dbReference type="Proteomes" id="UP000503330"/>
    </source>
</evidence>
<evidence type="ECO:0000313" key="2">
    <source>
        <dbReference type="EMBL" id="RGC08664.1"/>
    </source>
</evidence>
<sequence>MKERKSFRFSLDTFQKLDTLQELEKQQAEKFNITPKSITAIVEDAIAEYYVLKLDKDTGTDYLTRMNLMIQDALKQQNHQRDMTLNHILRYAMMSYEAAVTMLKNFRLSDEERPKDFEDAKNLVQNLDSIFEDSIFEKVAKELGEEVD</sequence>
<dbReference type="AlphaFoldDB" id="A0A3E2VDI9"/>
<evidence type="ECO:0000313" key="1">
    <source>
        <dbReference type="EMBL" id="QJA03259.1"/>
    </source>
</evidence>
<proteinExistence type="predicted"/>
<dbReference type="Proteomes" id="UP000503330">
    <property type="component" value="Chromosome"/>
</dbReference>
<dbReference type="GeneID" id="61926425"/>
<evidence type="ECO:0000313" key="3">
    <source>
        <dbReference type="Proteomes" id="UP000260025"/>
    </source>
</evidence>
<dbReference type="Proteomes" id="UP000260025">
    <property type="component" value="Unassembled WGS sequence"/>
</dbReference>
<dbReference type="EMBL" id="QVEV01000075">
    <property type="protein sequence ID" value="RGC08664.1"/>
    <property type="molecule type" value="Genomic_DNA"/>
</dbReference>
<reference evidence="1 4" key="2">
    <citation type="submission" date="2020-02" db="EMBL/GenBank/DDBJ databases">
        <authorList>
            <person name="Kociolek L.K."/>
            <person name="Ozer E.A."/>
        </authorList>
    </citation>
    <scope>NUCLEOTIDE SEQUENCE [LARGE SCALE GENOMIC DNA]</scope>
    <source>
        <strain evidence="1 4">ATCC 14501</strain>
    </source>
</reference>